<evidence type="ECO:0000313" key="2">
    <source>
        <dbReference type="Proteomes" id="UP000179129"/>
    </source>
</evidence>
<sequence>MNQSFAIKKTAIQAGFLMCIYRCLQDKAKIIQLRQIRDHNGLLYSIVIRLQVGRLTVAALPAH</sequence>
<dbReference type="AlphaFoldDB" id="A0A1F5YUA7"/>
<name>A0A1F5YUA7_9BACT</name>
<evidence type="ECO:0000313" key="1">
    <source>
        <dbReference type="EMBL" id="OGG03695.1"/>
    </source>
</evidence>
<comment type="caution">
    <text evidence="1">The sequence shown here is derived from an EMBL/GenBank/DDBJ whole genome shotgun (WGS) entry which is preliminary data.</text>
</comment>
<protein>
    <submittedName>
        <fullName evidence="1">Uncharacterized protein</fullName>
    </submittedName>
</protein>
<reference evidence="1 2" key="1">
    <citation type="journal article" date="2016" name="Nat. Commun.">
        <title>Thousands of microbial genomes shed light on interconnected biogeochemical processes in an aquifer system.</title>
        <authorList>
            <person name="Anantharaman K."/>
            <person name="Brown C.T."/>
            <person name="Hug L.A."/>
            <person name="Sharon I."/>
            <person name="Castelle C.J."/>
            <person name="Probst A.J."/>
            <person name="Thomas B.C."/>
            <person name="Singh A."/>
            <person name="Wilkins M.J."/>
            <person name="Karaoz U."/>
            <person name="Brodie E.L."/>
            <person name="Williams K.H."/>
            <person name="Hubbard S.S."/>
            <person name="Banfield J.F."/>
        </authorList>
    </citation>
    <scope>NUCLEOTIDE SEQUENCE [LARGE SCALE GENOMIC DNA]</scope>
</reference>
<gene>
    <name evidence="1" type="ORF">A3F83_05935</name>
</gene>
<organism evidence="1 2">
    <name type="scientific">Candidatus Glassbacteria bacterium RIFCSPLOWO2_12_FULL_58_11</name>
    <dbReference type="NCBI Taxonomy" id="1817867"/>
    <lineage>
        <taxon>Bacteria</taxon>
        <taxon>Candidatus Glassiibacteriota</taxon>
    </lineage>
</organism>
<dbReference type="Proteomes" id="UP000179129">
    <property type="component" value="Unassembled WGS sequence"/>
</dbReference>
<dbReference type="EMBL" id="MFIX01000133">
    <property type="protein sequence ID" value="OGG03695.1"/>
    <property type="molecule type" value="Genomic_DNA"/>
</dbReference>
<proteinExistence type="predicted"/>
<accession>A0A1F5YUA7</accession>